<gene>
    <name evidence="1" type="ORF">STURON_00388</name>
</gene>
<dbReference type="OrthoDB" id="1201990at2"/>
<dbReference type="PANTHER" id="PTHR37816:SF2">
    <property type="entry name" value="DNA TOPOLOGY MODULATION PROTEIN FLAR-RELATED PROTEIN"/>
    <property type="match status" value="1"/>
</dbReference>
<organism evidence="1 2">
    <name type="scientific">Spiroplasma turonicum</name>
    <dbReference type="NCBI Taxonomy" id="216946"/>
    <lineage>
        <taxon>Bacteria</taxon>
        <taxon>Bacillati</taxon>
        <taxon>Mycoplasmatota</taxon>
        <taxon>Mollicutes</taxon>
        <taxon>Entomoplasmatales</taxon>
        <taxon>Spiroplasmataceae</taxon>
        <taxon>Spiroplasma</taxon>
    </lineage>
</organism>
<dbReference type="PANTHER" id="PTHR37816">
    <property type="entry name" value="YALI0E33011P"/>
    <property type="match status" value="1"/>
</dbReference>
<name>A0A0K1P630_9MOLU</name>
<proteinExistence type="predicted"/>
<dbReference type="Gene3D" id="3.40.50.300">
    <property type="entry name" value="P-loop containing nucleotide triphosphate hydrolases"/>
    <property type="match status" value="1"/>
</dbReference>
<evidence type="ECO:0000313" key="2">
    <source>
        <dbReference type="Proteomes" id="UP000067243"/>
    </source>
</evidence>
<dbReference type="AlphaFoldDB" id="A0A0K1P630"/>
<dbReference type="InterPro" id="IPR027417">
    <property type="entry name" value="P-loop_NTPase"/>
</dbReference>
<dbReference type="InterPro" id="IPR052922">
    <property type="entry name" value="Cytidylate_Kinase-2"/>
</dbReference>
<dbReference type="KEGG" id="stur:STURON_00388"/>
<reference evidence="1 2" key="1">
    <citation type="journal article" date="2015" name="Genome Announc.">
        <title>Complete Genome Sequence of Spiroplasma turonicum Strain Tab4cT, a Parasite of a Horse Fly, Haematopota sp. (Diptera: Tabanidae).</title>
        <authorList>
            <person name="Davis R.E."/>
            <person name="Shao J."/>
            <person name="Zhao Y."/>
            <person name="Gasparich G.E."/>
            <person name="Gaynor B.J."/>
            <person name="Donofrio N."/>
        </authorList>
    </citation>
    <scope>NUCLEOTIDE SEQUENCE [LARGE SCALE GENOMIC DNA]</scope>
    <source>
        <strain evidence="1 2">Tab4c</strain>
    </source>
</reference>
<evidence type="ECO:0000313" key="1">
    <source>
        <dbReference type="EMBL" id="AKU79634.1"/>
    </source>
</evidence>
<dbReference type="Proteomes" id="UP000067243">
    <property type="component" value="Chromosome"/>
</dbReference>
<sequence length="297" mass="35824">MIIQIIGQPFSGKTSLAKYIAKKLEIKYFNAENLYYNEYRKVSDSYSDIITNCNDFVVDGSISWFLKSGFYKRDLLIWLELDEYDRFERANNLEMQIDFLKLTKPEHYYKYNNEYFDLSRNEYERIKLFNLLYMEFEIADSKKIIIDSSISVREQFKIVIDLMLEKDKRNYLKGNVDLFKVYDNKIKNIITNINKTLKINKKLNVKHLKQYSRQRIKYEKIISNDKYQVYKIDFKSNFKKNNLKTIKEGSINSKVYKKDFKINKQVSSLYNFDKLIEDSKFIKNMINILKKQSVKIK</sequence>
<protein>
    <submittedName>
        <fullName evidence="1">Uncharacterized protein</fullName>
    </submittedName>
</protein>
<dbReference type="PATRIC" id="fig|216946.3.peg.388"/>
<keyword evidence="2" id="KW-1185">Reference proteome</keyword>
<dbReference type="EMBL" id="CP012328">
    <property type="protein sequence ID" value="AKU79634.1"/>
    <property type="molecule type" value="Genomic_DNA"/>
</dbReference>
<dbReference type="STRING" id="216946.STURO_v1c03870"/>
<dbReference type="RefSeq" id="WP_075048230.1">
    <property type="nucleotide sequence ID" value="NZ_CP012328.1"/>
</dbReference>
<dbReference type="SUPFAM" id="SSF52540">
    <property type="entry name" value="P-loop containing nucleoside triphosphate hydrolases"/>
    <property type="match status" value="1"/>
</dbReference>
<accession>A0A0K1P630</accession>